<keyword evidence="3 7" id="KW-0813">Transport</keyword>
<feature type="transmembrane region" description="Helical" evidence="7">
    <location>
        <begin position="297"/>
        <end position="323"/>
    </location>
</feature>
<dbReference type="GO" id="GO:0005381">
    <property type="term" value="F:iron ion transmembrane transporter activity"/>
    <property type="evidence" value="ECO:0007669"/>
    <property type="project" value="UniProtKB-UniRule"/>
</dbReference>
<keyword evidence="7" id="KW-0406">Ion transport</keyword>
<evidence type="ECO:0000256" key="5">
    <source>
        <dbReference type="ARBA" id="ARBA00022989"/>
    </source>
</evidence>
<keyword evidence="4 7" id="KW-0812">Transmembrane</keyword>
<comment type="caution">
    <text evidence="7">Lacks conserved residue(s) required for the propagation of feature annotation.</text>
</comment>
<protein>
    <recommendedName>
        <fullName evidence="7">Solute carrier family 40 member</fullName>
    </recommendedName>
</protein>
<evidence type="ECO:0000256" key="7">
    <source>
        <dbReference type="RuleBase" id="RU365065"/>
    </source>
</evidence>
<feature type="transmembrane region" description="Helical" evidence="7">
    <location>
        <begin position="329"/>
        <end position="350"/>
    </location>
</feature>
<dbReference type="InterPro" id="IPR036259">
    <property type="entry name" value="MFS_trans_sf"/>
</dbReference>
<comment type="subcellular location">
    <subcellularLocation>
        <location evidence="1 7">Membrane</location>
        <topology evidence="1 7">Multi-pass membrane protein</topology>
    </subcellularLocation>
</comment>
<feature type="transmembrane region" description="Helical" evidence="7">
    <location>
        <begin position="200"/>
        <end position="222"/>
    </location>
</feature>
<dbReference type="VEuPathDB" id="FungiDB:PMAA_077500"/>
<dbReference type="OrthoDB" id="648861at2759"/>
<dbReference type="Proteomes" id="UP000001294">
    <property type="component" value="Unassembled WGS sequence"/>
</dbReference>
<dbReference type="HOGENOM" id="CLU_020370_5_0_1"/>
<dbReference type="CDD" id="cd17480">
    <property type="entry name" value="MFS_SLC40A1_like"/>
    <property type="match status" value="1"/>
</dbReference>
<dbReference type="GO" id="GO:0016020">
    <property type="term" value="C:membrane"/>
    <property type="evidence" value="ECO:0007669"/>
    <property type="project" value="UniProtKB-SubCell"/>
</dbReference>
<dbReference type="PANTHER" id="PTHR11660">
    <property type="entry name" value="SOLUTE CARRIER FAMILY 40 MEMBER"/>
    <property type="match status" value="1"/>
</dbReference>
<evidence type="ECO:0000313" key="9">
    <source>
        <dbReference type="Proteomes" id="UP000001294"/>
    </source>
</evidence>
<dbReference type="EMBL" id="DS995901">
    <property type="protein sequence ID" value="EEA23719.1"/>
    <property type="molecule type" value="Genomic_DNA"/>
</dbReference>
<evidence type="ECO:0000256" key="6">
    <source>
        <dbReference type="ARBA" id="ARBA00023136"/>
    </source>
</evidence>
<sequence>MGLSQIPATAHDIEMATNNQDEEQRIRDVEPQTELEPPLPPSIPSHLAYRLYTSHFLSTWNSRLFEFGSVLFLASIYPQTLLPMSVYALVRSGAAIIFAQALGAWIDRGERLSTVQVSIIGQRLAVAASCAIFWVLQQEDEVIGGGRVKDGLFAVTVMLACVEKLCSVLNSVSIERDWIVVITEGNEGVRRVMNARMRRIDLFCKLMGPLTISLVALASTLMAIRVTLAMNVASVLVEYICIAQVFKRFPQLRRNEVERLESSADAAPQRSAMTTIFYCLKGVFPIRSLHFYFNHSAFIPSFALSLLYFTVLSFSGQMITYLISVGYSTLYIGIARTVSTALELSATWIAPRMMKRVGVVRGGIWSLCWQMGWLGAGVTWFFADFNREGRDVIIAATGLAVGVALSRIGLWGYDLCAQNLIQDEVEDSHRGEFSTTEAAFQNLFELLSYASTIIFSKPSQFQWPVAISTAAVYMAGGLYAYFVRRRRGHLFHPPEWMLIKRPEAV</sequence>
<evidence type="ECO:0000256" key="1">
    <source>
        <dbReference type="ARBA" id="ARBA00004141"/>
    </source>
</evidence>
<dbReference type="SUPFAM" id="SSF103473">
    <property type="entry name" value="MFS general substrate transporter"/>
    <property type="match status" value="1"/>
</dbReference>
<dbReference type="InterPro" id="IPR009716">
    <property type="entry name" value="Ferroportin-1"/>
</dbReference>
<dbReference type="Pfam" id="PF06963">
    <property type="entry name" value="FPN1"/>
    <property type="match status" value="1"/>
</dbReference>
<dbReference type="PhylomeDB" id="B6QD69"/>
<evidence type="ECO:0000256" key="4">
    <source>
        <dbReference type="ARBA" id="ARBA00022692"/>
    </source>
</evidence>
<keyword evidence="6 7" id="KW-0472">Membrane</keyword>
<evidence type="ECO:0000256" key="3">
    <source>
        <dbReference type="ARBA" id="ARBA00022448"/>
    </source>
</evidence>
<proteinExistence type="inferred from homology"/>
<organism evidence="8 9">
    <name type="scientific">Talaromyces marneffei (strain ATCC 18224 / CBS 334.59 / QM 7333)</name>
    <name type="common">Penicillium marneffei</name>
    <dbReference type="NCBI Taxonomy" id="441960"/>
    <lineage>
        <taxon>Eukaryota</taxon>
        <taxon>Fungi</taxon>
        <taxon>Dikarya</taxon>
        <taxon>Ascomycota</taxon>
        <taxon>Pezizomycotina</taxon>
        <taxon>Eurotiomycetes</taxon>
        <taxon>Eurotiomycetidae</taxon>
        <taxon>Eurotiales</taxon>
        <taxon>Trichocomaceae</taxon>
        <taxon>Talaromyces</taxon>
        <taxon>Talaromyces sect. Talaromyces</taxon>
    </lineage>
</organism>
<evidence type="ECO:0000256" key="2">
    <source>
        <dbReference type="ARBA" id="ARBA00006279"/>
    </source>
</evidence>
<accession>B6QD69</accession>
<dbReference type="STRING" id="441960.B6QD69"/>
<keyword evidence="5 7" id="KW-1133">Transmembrane helix</keyword>
<comment type="function">
    <text evidence="7">May be involved in iron transport and iron homeostasis.</text>
</comment>
<reference evidence="9" key="1">
    <citation type="journal article" date="2015" name="Genome Announc.">
        <title>Genome sequence of the AIDS-associated pathogen Penicillium marneffei (ATCC18224) and its near taxonomic relative Talaromyces stipitatus (ATCC10500).</title>
        <authorList>
            <person name="Nierman W.C."/>
            <person name="Fedorova-Abrams N.D."/>
            <person name="Andrianopoulos A."/>
        </authorList>
    </citation>
    <scope>NUCLEOTIDE SEQUENCE [LARGE SCALE GENOMIC DNA]</scope>
    <source>
        <strain evidence="9">ATCC 18224 / CBS 334.59 / QM 7333</strain>
    </source>
</reference>
<keyword evidence="9" id="KW-1185">Reference proteome</keyword>
<dbReference type="AlphaFoldDB" id="B6QD69"/>
<feature type="transmembrane region" description="Helical" evidence="7">
    <location>
        <begin position="461"/>
        <end position="482"/>
    </location>
</feature>
<name>B6QD69_TALMQ</name>
<feature type="transmembrane region" description="Helical" evidence="7">
    <location>
        <begin position="362"/>
        <end position="383"/>
    </location>
</feature>
<comment type="similarity">
    <text evidence="2 7">Belongs to the ferroportin (FP) (TC 2.A.100) family. SLC40A subfamily.</text>
</comment>
<gene>
    <name evidence="8" type="ORF">PMAA_077500</name>
</gene>
<evidence type="ECO:0000313" key="8">
    <source>
        <dbReference type="EMBL" id="EEA23719.1"/>
    </source>
</evidence>
<dbReference type="PANTHER" id="PTHR11660:SF57">
    <property type="entry name" value="SOLUTE CARRIER FAMILY 40 MEMBER"/>
    <property type="match status" value="1"/>
</dbReference>